<dbReference type="InterPro" id="IPR020449">
    <property type="entry name" value="Tscrpt_reg_AraC-type_HTH"/>
</dbReference>
<dbReference type="InterPro" id="IPR037923">
    <property type="entry name" value="HTH-like"/>
</dbReference>
<evidence type="ECO:0000313" key="5">
    <source>
        <dbReference type="EMBL" id="TLD02589.1"/>
    </source>
</evidence>
<dbReference type="PROSITE" id="PS00041">
    <property type="entry name" value="HTH_ARAC_FAMILY_1"/>
    <property type="match status" value="1"/>
</dbReference>
<dbReference type="SMART" id="SM00342">
    <property type="entry name" value="HTH_ARAC"/>
    <property type="match status" value="1"/>
</dbReference>
<dbReference type="EMBL" id="QGQD01000012">
    <property type="protein sequence ID" value="TLD02589.1"/>
    <property type="molecule type" value="Genomic_DNA"/>
</dbReference>
<reference evidence="5 6" key="1">
    <citation type="journal article" date="2019" name="Anaerobe">
        <title>Detection of Robinsoniella peoriensis in multiple bone samples of a trauma patient.</title>
        <authorList>
            <person name="Schrottner P."/>
            <person name="Hartwich K."/>
            <person name="Bunk B."/>
            <person name="Schober I."/>
            <person name="Helbig S."/>
            <person name="Rudolph W.W."/>
            <person name="Gunzer F."/>
        </authorList>
    </citation>
    <scope>NUCLEOTIDE SEQUENCE [LARGE SCALE GENOMIC DNA]</scope>
    <source>
        <strain evidence="5 6">DSM 106044</strain>
    </source>
</reference>
<gene>
    <name evidence="5" type="primary">melR_3</name>
    <name evidence="5" type="ORF">DSM106044_00568</name>
</gene>
<evidence type="ECO:0000256" key="3">
    <source>
        <dbReference type="ARBA" id="ARBA00023163"/>
    </source>
</evidence>
<dbReference type="InterPro" id="IPR018062">
    <property type="entry name" value="HTH_AraC-typ_CS"/>
</dbReference>
<dbReference type="PANTHER" id="PTHR43280">
    <property type="entry name" value="ARAC-FAMILY TRANSCRIPTIONAL REGULATOR"/>
    <property type="match status" value="1"/>
</dbReference>
<comment type="caution">
    <text evidence="5">The sequence shown here is derived from an EMBL/GenBank/DDBJ whole genome shotgun (WGS) entry which is preliminary data.</text>
</comment>
<accession>A0A4U8QCW7</accession>
<dbReference type="RefSeq" id="WP_027292816.1">
    <property type="nucleotide sequence ID" value="NZ_CABMJZ010000104.1"/>
</dbReference>
<dbReference type="SUPFAM" id="SSF51215">
    <property type="entry name" value="Regulatory protein AraC"/>
    <property type="match status" value="1"/>
</dbReference>
<proteinExistence type="predicted"/>
<dbReference type="Gene3D" id="2.60.120.10">
    <property type="entry name" value="Jelly Rolls"/>
    <property type="match status" value="1"/>
</dbReference>
<evidence type="ECO:0000256" key="2">
    <source>
        <dbReference type="ARBA" id="ARBA00023125"/>
    </source>
</evidence>
<organism evidence="5 6">
    <name type="scientific">Robinsoniella peoriensis</name>
    <dbReference type="NCBI Taxonomy" id="180332"/>
    <lineage>
        <taxon>Bacteria</taxon>
        <taxon>Bacillati</taxon>
        <taxon>Bacillota</taxon>
        <taxon>Clostridia</taxon>
        <taxon>Lachnospirales</taxon>
        <taxon>Lachnospiraceae</taxon>
        <taxon>Robinsoniella</taxon>
    </lineage>
</organism>
<dbReference type="Pfam" id="PF02311">
    <property type="entry name" value="AraC_binding"/>
    <property type="match status" value="1"/>
</dbReference>
<dbReference type="Proteomes" id="UP000306509">
    <property type="component" value="Unassembled WGS sequence"/>
</dbReference>
<keyword evidence="2" id="KW-0238">DNA-binding</keyword>
<feature type="domain" description="HTH araC/xylS-type" evidence="4">
    <location>
        <begin position="189"/>
        <end position="287"/>
    </location>
</feature>
<dbReference type="Gene3D" id="1.10.10.60">
    <property type="entry name" value="Homeodomain-like"/>
    <property type="match status" value="2"/>
</dbReference>
<keyword evidence="6" id="KW-1185">Reference proteome</keyword>
<dbReference type="InterPro" id="IPR003313">
    <property type="entry name" value="AraC-bd"/>
</dbReference>
<dbReference type="OrthoDB" id="9778008at2"/>
<dbReference type="PRINTS" id="PR00032">
    <property type="entry name" value="HTHARAC"/>
</dbReference>
<dbReference type="InterPro" id="IPR009057">
    <property type="entry name" value="Homeodomain-like_sf"/>
</dbReference>
<keyword evidence="1" id="KW-0805">Transcription regulation</keyword>
<dbReference type="PANTHER" id="PTHR43280:SF2">
    <property type="entry name" value="HTH-TYPE TRANSCRIPTIONAL REGULATOR EXSA"/>
    <property type="match status" value="1"/>
</dbReference>
<sequence length="296" mass="35081">MIITQDTTILNKAEPFEVRTYIEQHSFKKPEVYHWHNFFEITYILDGHARYFVNGKQYEVEKGEIILFNHIEAHGWEVLSEEMTLLVLIFGSDFIADRTSIFDYDYLLPFVERGSNFQNKIPGTLPYAREIIHIMNEINREYTEREVGYALMIKSDILKILTILYRNCERSYASGELLGGKKEAMKRLEKSFQYIKRHYCEKIKLEDVAGISCMSPNYFSSYFRKVTNMQFQEFLIEMRIQKAREMLRTSDEGILDIAEDCGFSNMSNFYRLFRKYTGYAPGDERKRYKEGKGLLD</sequence>
<evidence type="ECO:0000256" key="1">
    <source>
        <dbReference type="ARBA" id="ARBA00023015"/>
    </source>
</evidence>
<dbReference type="GO" id="GO:0003700">
    <property type="term" value="F:DNA-binding transcription factor activity"/>
    <property type="evidence" value="ECO:0007669"/>
    <property type="project" value="InterPro"/>
</dbReference>
<evidence type="ECO:0000259" key="4">
    <source>
        <dbReference type="PROSITE" id="PS01124"/>
    </source>
</evidence>
<dbReference type="InterPro" id="IPR018060">
    <property type="entry name" value="HTH_AraC"/>
</dbReference>
<protein>
    <submittedName>
        <fullName evidence="5">Melibiose operon regulatory protein</fullName>
    </submittedName>
</protein>
<name>A0A4U8QCW7_9FIRM</name>
<dbReference type="GO" id="GO:0043565">
    <property type="term" value="F:sequence-specific DNA binding"/>
    <property type="evidence" value="ECO:0007669"/>
    <property type="project" value="InterPro"/>
</dbReference>
<keyword evidence="3" id="KW-0804">Transcription</keyword>
<dbReference type="PROSITE" id="PS01124">
    <property type="entry name" value="HTH_ARAC_FAMILY_2"/>
    <property type="match status" value="1"/>
</dbReference>
<dbReference type="AlphaFoldDB" id="A0A4U8QCW7"/>
<dbReference type="Pfam" id="PF12833">
    <property type="entry name" value="HTH_18"/>
    <property type="match status" value="1"/>
</dbReference>
<dbReference type="STRING" id="180332.GCA_000797495_00837"/>
<dbReference type="SUPFAM" id="SSF46689">
    <property type="entry name" value="Homeodomain-like"/>
    <property type="match status" value="2"/>
</dbReference>
<dbReference type="InterPro" id="IPR014710">
    <property type="entry name" value="RmlC-like_jellyroll"/>
</dbReference>
<evidence type="ECO:0000313" key="6">
    <source>
        <dbReference type="Proteomes" id="UP000306509"/>
    </source>
</evidence>